<keyword evidence="1" id="KW-0812">Transmembrane</keyword>
<evidence type="ECO:0000256" key="1">
    <source>
        <dbReference type="SAM" id="Phobius"/>
    </source>
</evidence>
<name>A0ABR4GYC7_9EURO</name>
<evidence type="ECO:0000313" key="3">
    <source>
        <dbReference type="Proteomes" id="UP001610334"/>
    </source>
</evidence>
<sequence>MSSIGGLLIRRGGELVSRQLQSRENPELIHGWLGLAIVILTAFAFIFAILWVDYTCTHVIATLAAVEVSNSHAYIRLDNSEDPLPNNDDSGETKPISSSLRSAIAHLRTHGGRNGSIWHTFRAFRMYLAYTLFTTSMGFVFPAALVAGHINALIGSVLGEFVAAMLSATWQMAWVHLVIADKSPRTSYRRKLGLKHWPRIAPAAALYNAITCLGAALPAHAMRRAVEDWSATTTAGLRSTIVLILLRGLLPGLFCLFVSLPAKAVFIRVAASMLPEEDVPIVSFDRGFGGKVRDSSGEVRLGLMDAWTSFDWDARKRYVMVVLKALAIEVALEVVGILLVMGELTVVFPSGNLSKP</sequence>
<feature type="transmembrane region" description="Helical" evidence="1">
    <location>
        <begin position="241"/>
        <end position="260"/>
    </location>
</feature>
<dbReference type="Proteomes" id="UP001610334">
    <property type="component" value="Unassembled WGS sequence"/>
</dbReference>
<gene>
    <name evidence="2" type="ORF">BJX63DRAFT_424784</name>
</gene>
<proteinExistence type="predicted"/>
<feature type="transmembrane region" description="Helical" evidence="1">
    <location>
        <begin position="29"/>
        <end position="52"/>
    </location>
</feature>
<feature type="transmembrane region" description="Helical" evidence="1">
    <location>
        <begin position="325"/>
        <end position="348"/>
    </location>
</feature>
<protein>
    <submittedName>
        <fullName evidence="2">Uncharacterized protein</fullName>
    </submittedName>
</protein>
<keyword evidence="3" id="KW-1185">Reference proteome</keyword>
<accession>A0ABR4GYC7</accession>
<feature type="transmembrane region" description="Helical" evidence="1">
    <location>
        <begin position="153"/>
        <end position="179"/>
    </location>
</feature>
<keyword evidence="1" id="KW-1133">Transmembrane helix</keyword>
<evidence type="ECO:0000313" key="2">
    <source>
        <dbReference type="EMBL" id="KAL2808207.1"/>
    </source>
</evidence>
<feature type="transmembrane region" description="Helical" evidence="1">
    <location>
        <begin position="127"/>
        <end position="147"/>
    </location>
</feature>
<dbReference type="EMBL" id="JBFXLT010000118">
    <property type="protein sequence ID" value="KAL2808207.1"/>
    <property type="molecule type" value="Genomic_DNA"/>
</dbReference>
<feature type="transmembrane region" description="Helical" evidence="1">
    <location>
        <begin position="200"/>
        <end position="221"/>
    </location>
</feature>
<keyword evidence="1" id="KW-0472">Membrane</keyword>
<organism evidence="2 3">
    <name type="scientific">Aspergillus granulosus</name>
    <dbReference type="NCBI Taxonomy" id="176169"/>
    <lineage>
        <taxon>Eukaryota</taxon>
        <taxon>Fungi</taxon>
        <taxon>Dikarya</taxon>
        <taxon>Ascomycota</taxon>
        <taxon>Pezizomycotina</taxon>
        <taxon>Eurotiomycetes</taxon>
        <taxon>Eurotiomycetidae</taxon>
        <taxon>Eurotiales</taxon>
        <taxon>Aspergillaceae</taxon>
        <taxon>Aspergillus</taxon>
        <taxon>Aspergillus subgen. Nidulantes</taxon>
    </lineage>
</organism>
<reference evidence="2 3" key="1">
    <citation type="submission" date="2024-07" db="EMBL/GenBank/DDBJ databases">
        <title>Section-level genome sequencing and comparative genomics of Aspergillus sections Usti and Cavernicolus.</title>
        <authorList>
            <consortium name="Lawrence Berkeley National Laboratory"/>
            <person name="Nybo J.L."/>
            <person name="Vesth T.C."/>
            <person name="Theobald S."/>
            <person name="Frisvad J.C."/>
            <person name="Larsen T.O."/>
            <person name="Kjaerboelling I."/>
            <person name="Rothschild-Mancinelli K."/>
            <person name="Lyhne E.K."/>
            <person name="Kogle M.E."/>
            <person name="Barry K."/>
            <person name="Clum A."/>
            <person name="Na H."/>
            <person name="Ledsgaard L."/>
            <person name="Lin J."/>
            <person name="Lipzen A."/>
            <person name="Kuo A."/>
            <person name="Riley R."/>
            <person name="Mondo S."/>
            <person name="Labutti K."/>
            <person name="Haridas S."/>
            <person name="Pangalinan J."/>
            <person name="Salamov A.A."/>
            <person name="Simmons B.A."/>
            <person name="Magnuson J.K."/>
            <person name="Chen J."/>
            <person name="Drula E."/>
            <person name="Henrissat B."/>
            <person name="Wiebenga A."/>
            <person name="Lubbers R.J."/>
            <person name="Gomes A.C."/>
            <person name="Makela M.R."/>
            <person name="Stajich J."/>
            <person name="Grigoriev I.V."/>
            <person name="Mortensen U.H."/>
            <person name="De Vries R.P."/>
            <person name="Baker S.E."/>
            <person name="Andersen M.R."/>
        </authorList>
    </citation>
    <scope>NUCLEOTIDE SEQUENCE [LARGE SCALE GENOMIC DNA]</scope>
    <source>
        <strain evidence="2 3">CBS 588.65</strain>
    </source>
</reference>
<comment type="caution">
    <text evidence="2">The sequence shown here is derived from an EMBL/GenBank/DDBJ whole genome shotgun (WGS) entry which is preliminary data.</text>
</comment>